<evidence type="ECO:0000313" key="2">
    <source>
        <dbReference type="Proteomes" id="UP000683360"/>
    </source>
</evidence>
<reference evidence="1" key="1">
    <citation type="submission" date="2021-03" db="EMBL/GenBank/DDBJ databases">
        <authorList>
            <person name="Bekaert M."/>
        </authorList>
    </citation>
    <scope>NUCLEOTIDE SEQUENCE</scope>
</reference>
<name>A0A8S3SGK4_MYTED</name>
<comment type="caution">
    <text evidence="1">The sequence shown here is derived from an EMBL/GenBank/DDBJ whole genome shotgun (WGS) entry which is preliminary data.</text>
</comment>
<evidence type="ECO:0000313" key="1">
    <source>
        <dbReference type="EMBL" id="CAG2219597.1"/>
    </source>
</evidence>
<keyword evidence="2" id="KW-1185">Reference proteome</keyword>
<dbReference type="EMBL" id="CAJPWZ010001634">
    <property type="protein sequence ID" value="CAG2219597.1"/>
    <property type="molecule type" value="Genomic_DNA"/>
</dbReference>
<accession>A0A8S3SGK4</accession>
<dbReference type="AlphaFoldDB" id="A0A8S3SGK4"/>
<dbReference type="Proteomes" id="UP000683360">
    <property type="component" value="Unassembled WGS sequence"/>
</dbReference>
<organism evidence="1 2">
    <name type="scientific">Mytilus edulis</name>
    <name type="common">Blue mussel</name>
    <dbReference type="NCBI Taxonomy" id="6550"/>
    <lineage>
        <taxon>Eukaryota</taxon>
        <taxon>Metazoa</taxon>
        <taxon>Spiralia</taxon>
        <taxon>Lophotrochozoa</taxon>
        <taxon>Mollusca</taxon>
        <taxon>Bivalvia</taxon>
        <taxon>Autobranchia</taxon>
        <taxon>Pteriomorphia</taxon>
        <taxon>Mytilida</taxon>
        <taxon>Mytiloidea</taxon>
        <taxon>Mytilidae</taxon>
        <taxon>Mytilinae</taxon>
        <taxon>Mytilus</taxon>
    </lineage>
</organism>
<gene>
    <name evidence="1" type="ORF">MEDL_33131</name>
</gene>
<proteinExistence type="predicted"/>
<sequence>MHFKPELKIADFPQLAEVLELSLGERSKIHPRLENDTSFRGVKDNNIFDDEDQLKHFLKLSELGKTDCQSDFLVKDCPLLTNICQTWNLQHNFAGSYNEDYNHLSNSVSDNVRTAWLTEYSATIFSKCPRTQVNRYVKEPMPALLLCCVGLKAINYMCFES</sequence>
<protein>
    <submittedName>
        <fullName evidence="1">Uncharacterized protein</fullName>
    </submittedName>
</protein>